<dbReference type="PANTHER" id="PTHR13393:SF0">
    <property type="entry name" value="RNA N6-ADENOSINE-METHYLTRANSFERASE METTL16"/>
    <property type="match status" value="1"/>
</dbReference>
<name>A0A6G1LH24_9PEZI</name>
<evidence type="ECO:0000313" key="4">
    <source>
        <dbReference type="Proteomes" id="UP000799436"/>
    </source>
</evidence>
<dbReference type="Pfam" id="PF05971">
    <property type="entry name" value="Methyltransf_10"/>
    <property type="match status" value="1"/>
</dbReference>
<dbReference type="InterPro" id="IPR029063">
    <property type="entry name" value="SAM-dependent_MTases_sf"/>
</dbReference>
<dbReference type="CDD" id="cd02440">
    <property type="entry name" value="AdoMet_MTases"/>
    <property type="match status" value="1"/>
</dbReference>
<evidence type="ECO:0000256" key="2">
    <source>
        <dbReference type="ARBA" id="ARBA00022679"/>
    </source>
</evidence>
<dbReference type="Gene3D" id="3.40.50.150">
    <property type="entry name" value="Vaccinia Virus protein VP39"/>
    <property type="match status" value="1"/>
</dbReference>
<dbReference type="PANTHER" id="PTHR13393">
    <property type="entry name" value="SAM-DEPENDENT METHYLTRANSFERASE"/>
    <property type="match status" value="1"/>
</dbReference>
<keyword evidence="4" id="KW-1185">Reference proteome</keyword>
<dbReference type="Proteomes" id="UP000799436">
    <property type="component" value="Unassembled WGS sequence"/>
</dbReference>
<evidence type="ECO:0008006" key="5">
    <source>
        <dbReference type="Google" id="ProtNLM"/>
    </source>
</evidence>
<evidence type="ECO:0000256" key="1">
    <source>
        <dbReference type="ARBA" id="ARBA00022603"/>
    </source>
</evidence>
<dbReference type="InterPro" id="IPR010286">
    <property type="entry name" value="METTL16/RlmF"/>
</dbReference>
<keyword evidence="1" id="KW-0489">Methyltransferase</keyword>
<dbReference type="GO" id="GO:0070475">
    <property type="term" value="P:rRNA base methylation"/>
    <property type="evidence" value="ECO:0007669"/>
    <property type="project" value="TreeGrafter"/>
</dbReference>
<proteinExistence type="predicted"/>
<dbReference type="AlphaFoldDB" id="A0A6G1LH24"/>
<sequence length="439" mass="48742">MTSPTSPNPGGRPYYEGDVDFDQLAAHDAAFAAIILPAKQQRKIDFQNPDVLHHLTKALLTHDFHLTLTLPPDRLCPPIPVRWNYTHWIQQLLDTTPATSTADSYDPTREVLGLDIGVGASCIYPLLACATRPKWRMLGSEIDRHSLAWARRNVEANALQARISLVASEPDDPLVALQTLGLERLDFVMTNPPFYASERDMATAYASKAAPPLAVCTGSANEMICEGGEVGFVSRIIEESLVLRGKVQWYTAMIGRLPSLHQIVAKLKEVKITNFAVTSLQAGYRTNRWAIAWSFGEHRPRHDVARHGGLVLAVLPPPTAQTVVAPSMRARAAGERINETIRELDVRWQWRESALTGVVEARENVWSRAARRKKKFMQARVAEGRGQGDEESDDETVALAVKITCEDEKVDVRWLRGTDYVLFTSFCGTLKTALAAAKQ</sequence>
<accession>A0A6G1LH24</accession>
<dbReference type="GO" id="GO:0005634">
    <property type="term" value="C:nucleus"/>
    <property type="evidence" value="ECO:0007669"/>
    <property type="project" value="TreeGrafter"/>
</dbReference>
<dbReference type="GO" id="GO:0008168">
    <property type="term" value="F:methyltransferase activity"/>
    <property type="evidence" value="ECO:0007669"/>
    <property type="project" value="UniProtKB-KW"/>
</dbReference>
<gene>
    <name evidence="3" type="ORF">EJ03DRAFT_11316</name>
</gene>
<keyword evidence="2" id="KW-0808">Transferase</keyword>
<dbReference type="OrthoDB" id="514248at2759"/>
<protein>
    <recommendedName>
        <fullName evidence="5">U6 small nuclear RNA (adenine-(43)-N(6))-methyltransferase</fullName>
    </recommendedName>
</protein>
<evidence type="ECO:0000313" key="3">
    <source>
        <dbReference type="EMBL" id="KAF2771920.1"/>
    </source>
</evidence>
<dbReference type="EMBL" id="ML995817">
    <property type="protein sequence ID" value="KAF2771920.1"/>
    <property type="molecule type" value="Genomic_DNA"/>
</dbReference>
<dbReference type="SUPFAM" id="SSF53335">
    <property type="entry name" value="S-adenosyl-L-methionine-dependent methyltransferases"/>
    <property type="match status" value="1"/>
</dbReference>
<reference evidence="3" key="1">
    <citation type="journal article" date="2020" name="Stud. Mycol.">
        <title>101 Dothideomycetes genomes: a test case for predicting lifestyles and emergence of pathogens.</title>
        <authorList>
            <person name="Haridas S."/>
            <person name="Albert R."/>
            <person name="Binder M."/>
            <person name="Bloem J."/>
            <person name="Labutti K."/>
            <person name="Salamov A."/>
            <person name="Andreopoulos B."/>
            <person name="Baker S."/>
            <person name="Barry K."/>
            <person name="Bills G."/>
            <person name="Bluhm B."/>
            <person name="Cannon C."/>
            <person name="Castanera R."/>
            <person name="Culley D."/>
            <person name="Daum C."/>
            <person name="Ezra D."/>
            <person name="Gonzalez J."/>
            <person name="Henrissat B."/>
            <person name="Kuo A."/>
            <person name="Liang C."/>
            <person name="Lipzen A."/>
            <person name="Lutzoni F."/>
            <person name="Magnuson J."/>
            <person name="Mondo S."/>
            <person name="Nolan M."/>
            <person name="Ohm R."/>
            <person name="Pangilinan J."/>
            <person name="Park H.-J."/>
            <person name="Ramirez L."/>
            <person name="Alfaro M."/>
            <person name="Sun H."/>
            <person name="Tritt A."/>
            <person name="Yoshinaga Y."/>
            <person name="Zwiers L.-H."/>
            <person name="Turgeon B."/>
            <person name="Goodwin S."/>
            <person name="Spatafora J."/>
            <person name="Crous P."/>
            <person name="Grigoriev I."/>
        </authorList>
    </citation>
    <scope>NUCLEOTIDE SEQUENCE</scope>
    <source>
        <strain evidence="3">CBS 116005</strain>
    </source>
</reference>
<organism evidence="3 4">
    <name type="scientific">Teratosphaeria nubilosa</name>
    <dbReference type="NCBI Taxonomy" id="161662"/>
    <lineage>
        <taxon>Eukaryota</taxon>
        <taxon>Fungi</taxon>
        <taxon>Dikarya</taxon>
        <taxon>Ascomycota</taxon>
        <taxon>Pezizomycotina</taxon>
        <taxon>Dothideomycetes</taxon>
        <taxon>Dothideomycetidae</taxon>
        <taxon>Mycosphaerellales</taxon>
        <taxon>Teratosphaeriaceae</taxon>
        <taxon>Teratosphaeria</taxon>
    </lineage>
</organism>